<dbReference type="InterPro" id="IPR032675">
    <property type="entry name" value="LRR_dom_sf"/>
</dbReference>
<gene>
    <name evidence="1" type="ORF">FB45DRAFT_943028</name>
</gene>
<organism evidence="1 2">
    <name type="scientific">Roridomyces roridus</name>
    <dbReference type="NCBI Taxonomy" id="1738132"/>
    <lineage>
        <taxon>Eukaryota</taxon>
        <taxon>Fungi</taxon>
        <taxon>Dikarya</taxon>
        <taxon>Basidiomycota</taxon>
        <taxon>Agaricomycotina</taxon>
        <taxon>Agaricomycetes</taxon>
        <taxon>Agaricomycetidae</taxon>
        <taxon>Agaricales</taxon>
        <taxon>Marasmiineae</taxon>
        <taxon>Mycenaceae</taxon>
        <taxon>Roridomyces</taxon>
    </lineage>
</organism>
<dbReference type="Proteomes" id="UP001221142">
    <property type="component" value="Unassembled WGS sequence"/>
</dbReference>
<accession>A0AAD7B3M2</accession>
<dbReference type="AlphaFoldDB" id="A0AAD7B3M2"/>
<dbReference type="SUPFAM" id="SSF52047">
    <property type="entry name" value="RNI-like"/>
    <property type="match status" value="1"/>
</dbReference>
<dbReference type="EMBL" id="JARKIF010000037">
    <property type="protein sequence ID" value="KAJ7609807.1"/>
    <property type="molecule type" value="Genomic_DNA"/>
</dbReference>
<reference evidence="1" key="1">
    <citation type="submission" date="2023-03" db="EMBL/GenBank/DDBJ databases">
        <title>Massive genome expansion in bonnet fungi (Mycena s.s.) driven by repeated elements and novel gene families across ecological guilds.</title>
        <authorList>
            <consortium name="Lawrence Berkeley National Laboratory"/>
            <person name="Harder C.B."/>
            <person name="Miyauchi S."/>
            <person name="Viragh M."/>
            <person name="Kuo A."/>
            <person name="Thoen E."/>
            <person name="Andreopoulos B."/>
            <person name="Lu D."/>
            <person name="Skrede I."/>
            <person name="Drula E."/>
            <person name="Henrissat B."/>
            <person name="Morin E."/>
            <person name="Kohler A."/>
            <person name="Barry K."/>
            <person name="LaButti K."/>
            <person name="Morin E."/>
            <person name="Salamov A."/>
            <person name="Lipzen A."/>
            <person name="Mereny Z."/>
            <person name="Hegedus B."/>
            <person name="Baldrian P."/>
            <person name="Stursova M."/>
            <person name="Weitz H."/>
            <person name="Taylor A."/>
            <person name="Grigoriev I.V."/>
            <person name="Nagy L.G."/>
            <person name="Martin F."/>
            <person name="Kauserud H."/>
        </authorList>
    </citation>
    <scope>NUCLEOTIDE SEQUENCE</scope>
    <source>
        <strain evidence="1">9284</strain>
    </source>
</reference>
<evidence type="ECO:0000313" key="1">
    <source>
        <dbReference type="EMBL" id="KAJ7609807.1"/>
    </source>
</evidence>
<evidence type="ECO:0008006" key="3">
    <source>
        <dbReference type="Google" id="ProtNLM"/>
    </source>
</evidence>
<evidence type="ECO:0000313" key="2">
    <source>
        <dbReference type="Proteomes" id="UP001221142"/>
    </source>
</evidence>
<keyword evidence="2" id="KW-1185">Reference proteome</keyword>
<dbReference type="PANTHER" id="PTHR38926">
    <property type="entry name" value="F-BOX DOMAIN CONTAINING PROTEIN, EXPRESSED"/>
    <property type="match status" value="1"/>
</dbReference>
<sequence length="505" mass="55667">MSDGPPRSQPVIVDRAAIRAGETRHYPLETIPDDIVREIFLQSLPAHGSVQPSRYSVPLVLAQICARWREVSLGTVQLWNSVDFTLPHSEGIVQLLHTWFRRAKAHPISLTVRCPRACVVLPAGLIPLIETYAPQFSTLALSVPSSQWAEFVSSFSGPFPALRHLSLHIQTQPGYLNRTETFPAFSDMPQLEELHIHTMTSFSSLRLCSKTLSTLKLLGPIDVEEFEEIFRSLPNLRHLSLPHVRMRAPSPPAITHPLPLESLCLSAALYLDAVTLPHLRNLDVVLHNLPAITALCNLISRSGCTLVDLTLCVTQYITDAALNEVFQTIPSLTSLRLDFTGNFGSRTIYNILQSTTILPSLRHLSIVESVNHIGDTMMARPSGHTPSHYTPVVIRGVSGVTYTYGYEYDRVASMLSARAPGTQLKSFSLTLQPTYHFLRANNPSLIVAEPFIPYGAPADKIAQLQADGLDVQVRVPLTGAPTIYWPSRGADDEEILAFPACVGGE</sequence>
<name>A0AAD7B3M2_9AGAR</name>
<dbReference type="PANTHER" id="PTHR38926:SF5">
    <property type="entry name" value="F-BOX AND LEUCINE-RICH REPEAT PROTEIN 6"/>
    <property type="match status" value="1"/>
</dbReference>
<comment type="caution">
    <text evidence="1">The sequence shown here is derived from an EMBL/GenBank/DDBJ whole genome shotgun (WGS) entry which is preliminary data.</text>
</comment>
<dbReference type="Gene3D" id="3.80.10.10">
    <property type="entry name" value="Ribonuclease Inhibitor"/>
    <property type="match status" value="1"/>
</dbReference>
<proteinExistence type="predicted"/>
<protein>
    <recommendedName>
        <fullName evidence="3">F-box domain-containing protein</fullName>
    </recommendedName>
</protein>